<dbReference type="RefSeq" id="WP_377612920.1">
    <property type="nucleotide sequence ID" value="NZ_JAHVDN010000007.1"/>
</dbReference>
<proteinExistence type="predicted"/>
<name>A0ABW6B6S9_9SPHI</name>
<organism evidence="2 3">
    <name type="scientific">Olivibacter jilunii</name>
    <dbReference type="NCBI Taxonomy" id="985016"/>
    <lineage>
        <taxon>Bacteria</taxon>
        <taxon>Pseudomonadati</taxon>
        <taxon>Bacteroidota</taxon>
        <taxon>Sphingobacteriia</taxon>
        <taxon>Sphingobacteriales</taxon>
        <taxon>Sphingobacteriaceae</taxon>
        <taxon>Olivibacter</taxon>
    </lineage>
</organism>
<accession>A0ABW6B6S9</accession>
<dbReference type="PROSITE" id="PS51257">
    <property type="entry name" value="PROKAR_LIPOPROTEIN"/>
    <property type="match status" value="1"/>
</dbReference>
<reference evidence="3" key="1">
    <citation type="journal article" date="2019" name="Int. J. Syst. Evol. Microbiol.">
        <title>The Global Catalogue of Microorganisms (GCM) 10K type strain sequencing project: providing services to taxonomists for standard genome sequencing and annotation.</title>
        <authorList>
            <consortium name="The Broad Institute Genomics Platform"/>
            <consortium name="The Broad Institute Genome Sequencing Center for Infectious Disease"/>
            <person name="Wu L."/>
            <person name="Ma J."/>
        </authorList>
    </citation>
    <scope>NUCLEOTIDE SEQUENCE [LARGE SCALE GENOMIC DNA]</scope>
    <source>
        <strain evidence="3">KCTC 23098</strain>
    </source>
</reference>
<keyword evidence="3" id="KW-1185">Reference proteome</keyword>
<dbReference type="Proteomes" id="UP001597560">
    <property type="component" value="Unassembled WGS sequence"/>
</dbReference>
<comment type="caution">
    <text evidence="2">The sequence shown here is derived from an EMBL/GenBank/DDBJ whole genome shotgun (WGS) entry which is preliminary data.</text>
</comment>
<evidence type="ECO:0000256" key="1">
    <source>
        <dbReference type="SAM" id="SignalP"/>
    </source>
</evidence>
<evidence type="ECO:0000313" key="2">
    <source>
        <dbReference type="EMBL" id="MFD2964637.1"/>
    </source>
</evidence>
<feature type="signal peptide" evidence="1">
    <location>
        <begin position="1"/>
        <end position="23"/>
    </location>
</feature>
<gene>
    <name evidence="2" type="ORF">ACFS6J_22750</name>
</gene>
<sequence>MKKYLFLMIALVGLVGMSGCSKDDDPTFNPNRTFVMELPSSSWRSIDNGEAWEVEIPLDELTSEVFENDDVSVHLMFEDEIYEPLTTVYNGIAYRYDYAIGSILLDAKWADGRGGVMENRPPTRYVKIILSESW</sequence>
<feature type="chain" id="PRO_5047463358" evidence="1">
    <location>
        <begin position="24"/>
        <end position="134"/>
    </location>
</feature>
<evidence type="ECO:0000313" key="3">
    <source>
        <dbReference type="Proteomes" id="UP001597560"/>
    </source>
</evidence>
<protein>
    <submittedName>
        <fullName evidence="2">Uncharacterized protein</fullName>
    </submittedName>
</protein>
<dbReference type="EMBL" id="JBHUPA010000022">
    <property type="protein sequence ID" value="MFD2964637.1"/>
    <property type="molecule type" value="Genomic_DNA"/>
</dbReference>
<keyword evidence="1" id="KW-0732">Signal</keyword>